<evidence type="ECO:0000256" key="6">
    <source>
        <dbReference type="ARBA" id="ARBA00004223"/>
    </source>
</evidence>
<gene>
    <name evidence="36" type="primary">Rab35</name>
    <name evidence="36" type="ORF">T10_5036</name>
</gene>
<keyword evidence="15" id="KW-0488">Methylation</keyword>
<evidence type="ECO:0000256" key="32">
    <source>
        <dbReference type="ARBA" id="ARBA00047660"/>
    </source>
</evidence>
<evidence type="ECO:0000256" key="31">
    <source>
        <dbReference type="ARBA" id="ARBA00023329"/>
    </source>
</evidence>
<dbReference type="GO" id="GO:0046872">
    <property type="term" value="F:metal ion binding"/>
    <property type="evidence" value="ECO:0007669"/>
    <property type="project" value="UniProtKB-KW"/>
</dbReference>
<evidence type="ECO:0000256" key="5">
    <source>
        <dbReference type="ARBA" id="ARBA00004222"/>
    </source>
</evidence>
<dbReference type="Proteomes" id="UP000054843">
    <property type="component" value="Unassembled WGS sequence"/>
</dbReference>
<evidence type="ECO:0000256" key="14">
    <source>
        <dbReference type="ARBA" id="ARBA00022475"/>
    </source>
</evidence>
<keyword evidence="20" id="KW-0967">Endosome</keyword>
<keyword evidence="19" id="KW-0547">Nucleotide-binding</keyword>
<organism evidence="36 37">
    <name type="scientific">Trichinella papuae</name>
    <dbReference type="NCBI Taxonomy" id="268474"/>
    <lineage>
        <taxon>Eukaryota</taxon>
        <taxon>Metazoa</taxon>
        <taxon>Ecdysozoa</taxon>
        <taxon>Nematoda</taxon>
        <taxon>Enoplea</taxon>
        <taxon>Dorylaimia</taxon>
        <taxon>Trichinellida</taxon>
        <taxon>Trichinellidae</taxon>
        <taxon>Trichinella</taxon>
    </lineage>
</organism>
<reference evidence="36 37" key="1">
    <citation type="submission" date="2015-01" db="EMBL/GenBank/DDBJ databases">
        <title>Evolution of Trichinella species and genotypes.</title>
        <authorList>
            <person name="Korhonen P.K."/>
            <person name="Edoardo P."/>
            <person name="Giuseppe L.R."/>
            <person name="Gasser R.B."/>
        </authorList>
    </citation>
    <scope>NUCLEOTIDE SEQUENCE [LARGE SCALE GENOMIC DNA]</scope>
    <source>
        <strain evidence="36">ISS1980</strain>
    </source>
</reference>
<accession>A0A0V1MHF5</accession>
<dbReference type="GO" id="GO:0005905">
    <property type="term" value="C:clathrin-coated pit"/>
    <property type="evidence" value="ECO:0007669"/>
    <property type="project" value="UniProtKB-SubCell"/>
</dbReference>
<evidence type="ECO:0000256" key="20">
    <source>
        <dbReference type="ARBA" id="ARBA00022753"/>
    </source>
</evidence>
<dbReference type="GO" id="GO:0005768">
    <property type="term" value="C:endosome"/>
    <property type="evidence" value="ECO:0007669"/>
    <property type="project" value="UniProtKB-SubCell"/>
</dbReference>
<dbReference type="EMBL" id="JYDO01000100">
    <property type="protein sequence ID" value="KRZ71223.1"/>
    <property type="molecule type" value="Genomic_DNA"/>
</dbReference>
<keyword evidence="16" id="KW-0963">Cytoplasm</keyword>
<keyword evidence="18" id="KW-0479">Metal-binding</keyword>
<dbReference type="SUPFAM" id="SSF52540">
    <property type="entry name" value="P-loop containing nucleoside triphosphate hydrolases"/>
    <property type="match status" value="2"/>
</dbReference>
<dbReference type="STRING" id="268474.A0A0V1MHF5"/>
<keyword evidence="26" id="KW-0472">Membrane</keyword>
<evidence type="ECO:0000256" key="25">
    <source>
        <dbReference type="ARBA" id="ARBA00023134"/>
    </source>
</evidence>
<dbReference type="InterPro" id="IPR005225">
    <property type="entry name" value="Small_GTP-bd"/>
</dbReference>
<evidence type="ECO:0000256" key="12">
    <source>
        <dbReference type="ARBA" id="ARBA00011984"/>
    </source>
</evidence>
<dbReference type="PROSITE" id="PS51419">
    <property type="entry name" value="RAB"/>
    <property type="match status" value="2"/>
</dbReference>
<evidence type="ECO:0000256" key="33">
    <source>
        <dbReference type="ARBA" id="ARBA00067826"/>
    </source>
</evidence>
<proteinExistence type="inferred from homology"/>
<keyword evidence="37" id="KW-1185">Reference proteome</keyword>
<dbReference type="PROSITE" id="PS51420">
    <property type="entry name" value="RHO"/>
    <property type="match status" value="1"/>
</dbReference>
<evidence type="ECO:0000256" key="15">
    <source>
        <dbReference type="ARBA" id="ARBA00022481"/>
    </source>
</evidence>
<comment type="similarity">
    <text evidence="11">Belongs to the small GTPase superfamily. Rab family.</text>
</comment>
<comment type="catalytic activity">
    <reaction evidence="32">
        <text>GTP + H2O = GDP + phosphate + H(+)</text>
        <dbReference type="Rhea" id="RHEA:19669"/>
        <dbReference type="ChEBI" id="CHEBI:15377"/>
        <dbReference type="ChEBI" id="CHEBI:15378"/>
        <dbReference type="ChEBI" id="CHEBI:37565"/>
        <dbReference type="ChEBI" id="CHEBI:43474"/>
        <dbReference type="ChEBI" id="CHEBI:58189"/>
        <dbReference type="EC" id="3.6.5.2"/>
    </reaction>
    <physiologicalReaction direction="left-to-right" evidence="32">
        <dbReference type="Rhea" id="RHEA:19670"/>
    </physiologicalReaction>
</comment>
<keyword evidence="27" id="KW-0168">Coated pit</keyword>
<protein>
    <recommendedName>
        <fullName evidence="33">Ras-related protein Rab-30</fullName>
        <ecNumber evidence="12">3.6.5.2</ecNumber>
    </recommendedName>
    <alternativeName>
        <fullName evidence="34">Ras-related protein Rab-35</fullName>
    </alternativeName>
</protein>
<evidence type="ECO:0000256" key="35">
    <source>
        <dbReference type="ARBA" id="ARBA00093384"/>
    </source>
</evidence>
<dbReference type="GO" id="GO:0005886">
    <property type="term" value="C:plasma membrane"/>
    <property type="evidence" value="ECO:0007669"/>
    <property type="project" value="UniProtKB-SubCell"/>
</dbReference>
<evidence type="ECO:0000256" key="29">
    <source>
        <dbReference type="ARBA" id="ARBA00023288"/>
    </source>
</evidence>
<evidence type="ECO:0000256" key="34">
    <source>
        <dbReference type="ARBA" id="ARBA00067828"/>
    </source>
</evidence>
<dbReference type="InterPro" id="IPR027417">
    <property type="entry name" value="P-loop_NTPase"/>
</dbReference>
<keyword evidence="17" id="KW-0597">Phosphoprotein</keyword>
<name>A0A0V1MHF5_9BILA</name>
<keyword evidence="22" id="KW-0460">Magnesium</keyword>
<keyword evidence="23" id="KW-0653">Protein transport</keyword>
<dbReference type="SMART" id="SM00175">
    <property type="entry name" value="RAB"/>
    <property type="match status" value="2"/>
</dbReference>
<evidence type="ECO:0000256" key="7">
    <source>
        <dbReference type="ARBA" id="ARBA00004342"/>
    </source>
</evidence>
<evidence type="ECO:0000256" key="17">
    <source>
        <dbReference type="ARBA" id="ARBA00022553"/>
    </source>
</evidence>
<evidence type="ECO:0000256" key="28">
    <source>
        <dbReference type="ARBA" id="ARBA00023228"/>
    </source>
</evidence>
<dbReference type="FunFam" id="3.40.50.300:FF:000440">
    <property type="entry name" value="Ras-related protein Rab-30"/>
    <property type="match status" value="1"/>
</dbReference>
<evidence type="ECO:0000256" key="3">
    <source>
        <dbReference type="ARBA" id="ARBA00004177"/>
    </source>
</evidence>
<keyword evidence="25" id="KW-0342">GTP-binding</keyword>
<evidence type="ECO:0000256" key="16">
    <source>
        <dbReference type="ARBA" id="ARBA00022490"/>
    </source>
</evidence>
<dbReference type="GO" id="GO:0005764">
    <property type="term" value="C:lysosome"/>
    <property type="evidence" value="ECO:0007669"/>
    <property type="project" value="UniProtKB-SubCell"/>
</dbReference>
<dbReference type="GO" id="GO:0005794">
    <property type="term" value="C:Golgi apparatus"/>
    <property type="evidence" value="ECO:0007669"/>
    <property type="project" value="UniProtKB-SubCell"/>
</dbReference>
<evidence type="ECO:0000256" key="9">
    <source>
        <dbReference type="ARBA" id="ARBA00004600"/>
    </source>
</evidence>
<evidence type="ECO:0000256" key="18">
    <source>
        <dbReference type="ARBA" id="ARBA00022723"/>
    </source>
</evidence>
<dbReference type="EC" id="3.6.5.2" evidence="12"/>
<dbReference type="GO" id="GO:0000421">
    <property type="term" value="C:autophagosome membrane"/>
    <property type="evidence" value="ECO:0007669"/>
    <property type="project" value="UniProtKB-SubCell"/>
</dbReference>
<evidence type="ECO:0000256" key="2">
    <source>
        <dbReference type="ARBA" id="ARBA00004132"/>
    </source>
</evidence>
<evidence type="ECO:0000256" key="24">
    <source>
        <dbReference type="ARBA" id="ARBA00023034"/>
    </source>
</evidence>
<evidence type="ECO:0000256" key="22">
    <source>
        <dbReference type="ARBA" id="ARBA00022842"/>
    </source>
</evidence>
<dbReference type="NCBIfam" id="TIGR00231">
    <property type="entry name" value="small_GTP"/>
    <property type="match status" value="2"/>
</dbReference>
<sequence length="446" mass="51439">MHNGIVPSRNDNFGNPRDYDHLFKLLIIGDSGVGKSSLLLRFADQTFSANYITTIGVDFKIRTITVDGERVKLQIWDTAGQERFRTITSTYYRGTHGVIVVFDVTSGESFVNVKRWLHEIDQNCENVQRVLVGNKCDEKERRVVLEHDAYRFAEQTNVKYFETSAKENVNVEDMFNCITRLVLQAKNSQQWQEANSKSANIRLDKASLKRKRKCCSMEDYKYLFKVVLIGNAGVGKTCLVRKFTQGVFPPGQTATIGVDFMIKTLLVDGDKVKLQIWDTAGQERFRSITQSYYRSAHAIILVYDVACQPTFDRLPEWIVEMEQYANQKILKILVAFLIDYENEIWSNKSDKEEEREIPTTIGQEFAERNGFDYFLETSALRSTNVEQLFFEVAGRLIREMKSNDAKFNEYFRRQRHPDEVESFSLSSLLTRVQNVPCCNGSRPNAT</sequence>
<evidence type="ECO:0000256" key="8">
    <source>
        <dbReference type="ARBA" id="ARBA00004371"/>
    </source>
</evidence>
<evidence type="ECO:0000313" key="36">
    <source>
        <dbReference type="EMBL" id="KRZ71223.1"/>
    </source>
</evidence>
<keyword evidence="29" id="KW-0449">Lipoprotein</keyword>
<dbReference type="SMART" id="SM00177">
    <property type="entry name" value="ARF"/>
    <property type="match status" value="1"/>
</dbReference>
<dbReference type="InterPro" id="IPR001806">
    <property type="entry name" value="Small_GTPase"/>
</dbReference>
<keyword evidence="30" id="KW-0636">Prenylation</keyword>
<comment type="subcellular location">
    <subcellularLocation>
        <location evidence="7">Cell membrane</location>
        <topology evidence="7">Lipid-anchor</topology>
        <orientation evidence="7">Cytoplasmic side</orientation>
    </subcellularLocation>
    <subcellularLocation>
        <location evidence="10">Cytoplasmic vesicle</location>
        <location evidence="10">Autophagosome membrane</location>
    </subcellularLocation>
    <subcellularLocation>
        <location evidence="2">Cytoplasmic vesicle</location>
        <location evidence="2">Clathrin-coated vesicle</location>
    </subcellularLocation>
    <subcellularLocation>
        <location evidence="3">Endosome</location>
    </subcellularLocation>
    <subcellularLocation>
        <location evidence="5">Golgi apparatus</location>
        <location evidence="5">cis-Golgi network</location>
    </subcellularLocation>
    <subcellularLocation>
        <location evidence="4">Golgi apparatus</location>
        <location evidence="4">trans-Golgi network membrane</location>
    </subcellularLocation>
    <subcellularLocation>
        <location evidence="8">Lysosome</location>
    </subcellularLocation>
    <subcellularLocation>
        <location evidence="6">Melanosome</location>
    </subcellularLocation>
    <subcellularLocation>
        <location evidence="9">Membrane</location>
        <location evidence="9">Clathrin-coated pit</location>
    </subcellularLocation>
</comment>
<dbReference type="PROSITE" id="PS51421">
    <property type="entry name" value="RAS"/>
    <property type="match status" value="2"/>
</dbReference>
<comment type="function">
    <text evidence="35">The small GTPases Rab are key regulators of intracellular membrane trafficking, from the formation of transport vesicles to their fusion with membranes. Rabs cycle between an inactive GDP-bound form and an active GTP-bound form that is able to recruit to membranes different sets of downstream effectors directly responsible for vesicle formation, movement, tethering and fusion. RAB30 is required for maintaining the structural integrity of the Golgi apparatus, possibly by mediating interactions with cytoplasmic scaffolding proteins. Facilitates lipid homeostasis during fasting by regulating hepatic protein and lipid trafficking in a PPAR-alpha-dependent manner. Promotes autophagosome biogenesis during bacterial infection such as group A Streptococcus infection.</text>
</comment>
<dbReference type="GO" id="GO:0003925">
    <property type="term" value="F:G protein activity"/>
    <property type="evidence" value="ECO:0007669"/>
    <property type="project" value="UniProtKB-EC"/>
</dbReference>
<dbReference type="InterPro" id="IPR050227">
    <property type="entry name" value="Rab"/>
</dbReference>
<evidence type="ECO:0000256" key="23">
    <source>
        <dbReference type="ARBA" id="ARBA00022927"/>
    </source>
</evidence>
<evidence type="ECO:0000256" key="30">
    <source>
        <dbReference type="ARBA" id="ARBA00023289"/>
    </source>
</evidence>
<keyword evidence="13" id="KW-0813">Transport</keyword>
<comment type="caution">
    <text evidence="36">The sequence shown here is derived from an EMBL/GenBank/DDBJ whole genome shotgun (WGS) entry which is preliminary data.</text>
</comment>
<evidence type="ECO:0000256" key="27">
    <source>
        <dbReference type="ARBA" id="ARBA00023176"/>
    </source>
</evidence>
<evidence type="ECO:0000256" key="4">
    <source>
        <dbReference type="ARBA" id="ARBA00004198"/>
    </source>
</evidence>
<dbReference type="FunFam" id="3.40.50.300:FF:000404">
    <property type="entry name" value="Putative ras-related protein Rab-35"/>
    <property type="match status" value="1"/>
</dbReference>
<dbReference type="GO" id="GO:0005525">
    <property type="term" value="F:GTP binding"/>
    <property type="evidence" value="ECO:0007669"/>
    <property type="project" value="UniProtKB-KW"/>
</dbReference>
<dbReference type="PRINTS" id="PR00449">
    <property type="entry name" value="RASTRNSFRMNG"/>
</dbReference>
<keyword evidence="21" id="KW-0378">Hydrolase</keyword>
<dbReference type="OrthoDB" id="9989112at2759"/>
<evidence type="ECO:0000256" key="26">
    <source>
        <dbReference type="ARBA" id="ARBA00023136"/>
    </source>
</evidence>
<dbReference type="GO" id="GO:0030136">
    <property type="term" value="C:clathrin-coated vesicle"/>
    <property type="evidence" value="ECO:0007669"/>
    <property type="project" value="UniProtKB-SubCell"/>
</dbReference>
<keyword evidence="28" id="KW-0458">Lysosome</keyword>
<keyword evidence="24" id="KW-0333">Golgi apparatus</keyword>
<evidence type="ECO:0000256" key="19">
    <source>
        <dbReference type="ARBA" id="ARBA00022741"/>
    </source>
</evidence>
<evidence type="ECO:0000256" key="10">
    <source>
        <dbReference type="ARBA" id="ARBA00004652"/>
    </source>
</evidence>
<evidence type="ECO:0000256" key="1">
    <source>
        <dbReference type="ARBA" id="ARBA00001946"/>
    </source>
</evidence>
<keyword evidence="31" id="KW-0968">Cytoplasmic vesicle</keyword>
<evidence type="ECO:0000256" key="21">
    <source>
        <dbReference type="ARBA" id="ARBA00022801"/>
    </source>
</evidence>
<dbReference type="PANTHER" id="PTHR47977">
    <property type="entry name" value="RAS-RELATED PROTEIN RAB"/>
    <property type="match status" value="1"/>
</dbReference>
<dbReference type="Gene3D" id="3.40.50.300">
    <property type="entry name" value="P-loop containing nucleotide triphosphate hydrolases"/>
    <property type="match status" value="2"/>
</dbReference>
<dbReference type="SMART" id="SM00174">
    <property type="entry name" value="RHO"/>
    <property type="match status" value="2"/>
</dbReference>
<dbReference type="SMART" id="SM00176">
    <property type="entry name" value="RAN"/>
    <property type="match status" value="2"/>
</dbReference>
<dbReference type="Pfam" id="PF00071">
    <property type="entry name" value="Ras"/>
    <property type="match status" value="2"/>
</dbReference>
<dbReference type="AlphaFoldDB" id="A0A0V1MHF5"/>
<dbReference type="GO" id="GO:0015031">
    <property type="term" value="P:protein transport"/>
    <property type="evidence" value="ECO:0007669"/>
    <property type="project" value="UniProtKB-KW"/>
</dbReference>
<dbReference type="SMART" id="SM00173">
    <property type="entry name" value="RAS"/>
    <property type="match status" value="2"/>
</dbReference>
<comment type="cofactor">
    <cofactor evidence="1">
        <name>Mg(2+)</name>
        <dbReference type="ChEBI" id="CHEBI:18420"/>
    </cofactor>
</comment>
<evidence type="ECO:0000256" key="11">
    <source>
        <dbReference type="ARBA" id="ARBA00006270"/>
    </source>
</evidence>
<keyword evidence="14" id="KW-1003">Cell membrane</keyword>
<evidence type="ECO:0000256" key="13">
    <source>
        <dbReference type="ARBA" id="ARBA00022448"/>
    </source>
</evidence>
<evidence type="ECO:0000313" key="37">
    <source>
        <dbReference type="Proteomes" id="UP000054843"/>
    </source>
</evidence>